<reference evidence="6" key="1">
    <citation type="submission" date="2025-08" db="UniProtKB">
        <authorList>
            <consortium name="Ensembl"/>
        </authorList>
    </citation>
    <scope>IDENTIFICATION</scope>
</reference>
<dbReference type="FunCoup" id="A0A674CL71">
    <property type="interactions" value="456"/>
</dbReference>
<dbReference type="GO" id="GO:0005518">
    <property type="term" value="F:collagen binding"/>
    <property type="evidence" value="ECO:0007669"/>
    <property type="project" value="TreeGrafter"/>
</dbReference>
<dbReference type="OMA" id="EAFCGRN"/>
<evidence type="ECO:0000259" key="5">
    <source>
        <dbReference type="Pfam" id="PF23557"/>
    </source>
</evidence>
<dbReference type="InParanoid" id="A0A674CL71"/>
<keyword evidence="2 4" id="KW-0732">Signal</keyword>
<feature type="domain" description="Leprecan-like alpha-helical" evidence="5">
    <location>
        <begin position="348"/>
        <end position="384"/>
    </location>
</feature>
<proteinExistence type="inferred from homology"/>
<dbReference type="AlphaFoldDB" id="A0A674CL71"/>
<evidence type="ECO:0000313" key="7">
    <source>
        <dbReference type="Proteomes" id="UP000472277"/>
    </source>
</evidence>
<dbReference type="GeneTree" id="ENSGT00940000153814"/>
<feature type="domain" description="Leprecan-like alpha-helical" evidence="5">
    <location>
        <begin position="44"/>
        <end position="331"/>
    </location>
</feature>
<dbReference type="PANTHER" id="PTHR13986">
    <property type="entry name" value="PROTEIN LYSINE HYDROXYLATION COMPLEX COMPONENT"/>
    <property type="match status" value="1"/>
</dbReference>
<dbReference type="PANTHER" id="PTHR13986:SF4">
    <property type="entry name" value="ENDOPLASMIC RETICULUM PROTEIN SC65"/>
    <property type="match status" value="1"/>
</dbReference>
<dbReference type="GO" id="GO:0030199">
    <property type="term" value="P:collagen fibril organization"/>
    <property type="evidence" value="ECO:0007669"/>
    <property type="project" value="TreeGrafter"/>
</dbReference>
<feature type="chain" id="PRO_5025445705" evidence="4">
    <location>
        <begin position="28"/>
        <end position="475"/>
    </location>
</feature>
<dbReference type="InterPro" id="IPR056585">
    <property type="entry name" value="Leprecan_dom"/>
</dbReference>
<dbReference type="Proteomes" id="UP000472277">
    <property type="component" value="Chromosome 32"/>
</dbReference>
<evidence type="ECO:0000256" key="2">
    <source>
        <dbReference type="ARBA" id="ARBA00022729"/>
    </source>
</evidence>
<dbReference type="Gene3D" id="1.25.40.10">
    <property type="entry name" value="Tetratricopeptide repeat domain"/>
    <property type="match status" value="1"/>
</dbReference>
<dbReference type="Pfam" id="PF23557">
    <property type="entry name" value="TPR_leprecan"/>
    <property type="match status" value="2"/>
</dbReference>
<feature type="signal peptide" evidence="4">
    <location>
        <begin position="1"/>
        <end position="27"/>
    </location>
</feature>
<dbReference type="GO" id="GO:0005783">
    <property type="term" value="C:endoplasmic reticulum"/>
    <property type="evidence" value="ECO:0007669"/>
    <property type="project" value="TreeGrafter"/>
</dbReference>
<gene>
    <name evidence="6" type="primary">P3H4</name>
    <name evidence="6" type="synonym">LOC115171096</name>
</gene>
<dbReference type="Ensembl" id="ENSSTUT00000089237.1">
    <property type="protein sequence ID" value="ENSSTUP00000083916.1"/>
    <property type="gene ID" value="ENSSTUG00000036866.1"/>
</dbReference>
<name>A0A674CL71_SALTR</name>
<keyword evidence="3" id="KW-0325">Glycoprotein</keyword>
<accession>A0A674CL71</accession>
<evidence type="ECO:0000256" key="3">
    <source>
        <dbReference type="ARBA" id="ARBA00023180"/>
    </source>
</evidence>
<keyword evidence="7" id="KW-1185">Reference proteome</keyword>
<protein>
    <submittedName>
        <fullName evidence="6">Prolyl 3-hydroxylase family member 4 (inactive)</fullName>
    </submittedName>
</protein>
<organism evidence="6 7">
    <name type="scientific">Salmo trutta</name>
    <name type="common">Brown trout</name>
    <dbReference type="NCBI Taxonomy" id="8032"/>
    <lineage>
        <taxon>Eukaryota</taxon>
        <taxon>Metazoa</taxon>
        <taxon>Chordata</taxon>
        <taxon>Craniata</taxon>
        <taxon>Vertebrata</taxon>
        <taxon>Euteleostomi</taxon>
        <taxon>Actinopterygii</taxon>
        <taxon>Neopterygii</taxon>
        <taxon>Teleostei</taxon>
        <taxon>Protacanthopterygii</taxon>
        <taxon>Salmoniformes</taxon>
        <taxon>Salmonidae</taxon>
        <taxon>Salmoninae</taxon>
        <taxon>Salmo</taxon>
    </lineage>
</organism>
<reference evidence="6" key="2">
    <citation type="submission" date="2025-09" db="UniProtKB">
        <authorList>
            <consortium name="Ensembl"/>
        </authorList>
    </citation>
    <scope>IDENTIFICATION</scope>
</reference>
<evidence type="ECO:0000256" key="1">
    <source>
        <dbReference type="ARBA" id="ARBA00006487"/>
    </source>
</evidence>
<evidence type="ECO:0000256" key="4">
    <source>
        <dbReference type="SAM" id="SignalP"/>
    </source>
</evidence>
<dbReference type="InterPro" id="IPR052284">
    <property type="entry name" value="Collagen_mod_leprecan"/>
</dbReference>
<dbReference type="InterPro" id="IPR011990">
    <property type="entry name" value="TPR-like_helical_dom_sf"/>
</dbReference>
<evidence type="ECO:0000313" key="6">
    <source>
        <dbReference type="Ensembl" id="ENSSTUP00000083916.1"/>
    </source>
</evidence>
<comment type="similarity">
    <text evidence="1">Belongs to the leprecan family.</text>
</comment>
<sequence>MAPTNVKETWLSFCFCVVLVAPLLVEAQYEKYSFKSFPHNDLMPLESAYGHALEQYGAQNWRDSIKYLELSLRLHRLLKDSEAFCSQNCSTVSRDNDTLFADSSLRIMQHFLLRASCLKKCKTHFPVFTVAYPKRDVLEAFEKRVPYRYIQYAYYQLNNIERAVSAAHTFLQKNPEDPFISKNMNYYKTLFELDEYLIDHEERPYEPVFLKAVKLYNSGDFSASARDMEQATTEYLKMYDLCLAGCEGSYEVTEYKDFYPTLADLYTEVLKCKVKCEENLMPNVGGFFVEKFVATMYHYLQFAYYKRKDMKVSHLNRAPNSTALAFHDQNSTATIQVVTRLSDDPPSFCAVNDVRNAAPCAASYMLFDANDQVMQQNMVYYRFYREQWGLEETHFLPRPEALRYFNQTTKQREMLEFALNYLQTDDEDVVSPEEVAAPSAPPDAEFEGIGDYEESFVADWWQEPKTKGDAGEPAA</sequence>